<proteinExistence type="inferred from homology"/>
<dbReference type="PANTHER" id="PTHR12901">
    <property type="entry name" value="SPERM PROTEIN HOMOLOG"/>
    <property type="match status" value="1"/>
</dbReference>
<evidence type="ECO:0000256" key="2">
    <source>
        <dbReference type="ARBA" id="ARBA00011814"/>
    </source>
</evidence>
<reference evidence="6" key="1">
    <citation type="submission" date="2023-08" db="EMBL/GenBank/DDBJ databases">
        <title>Black Yeasts Isolated from many extreme environments.</title>
        <authorList>
            <person name="Coleine C."/>
            <person name="Stajich J.E."/>
            <person name="Selbmann L."/>
        </authorList>
    </citation>
    <scope>NUCLEOTIDE SEQUENCE</scope>
    <source>
        <strain evidence="6">CCFEE 5401</strain>
    </source>
</reference>
<dbReference type="Proteomes" id="UP001310890">
    <property type="component" value="Unassembled WGS sequence"/>
</dbReference>
<comment type="subunit">
    <text evidence="2">Interacts with coenzyme Q.</text>
</comment>
<evidence type="ECO:0000313" key="7">
    <source>
        <dbReference type="Proteomes" id="UP001310890"/>
    </source>
</evidence>
<accession>A0AAN7YQQ7</accession>
<sequence>MQTLRPLSTFSTATRHSLLSTARLNQQQKRTFLSNPFSATPQHLTATRTLHYPNKLIYDIISDVASYHTFLPYCQESVVTKRSQPALDGKTYPEEAKLVIGFNNDVSETFTSRIYCIPERIVEAVSGNAETTLSPDEISHHSPRPQNAAEDSSRKTTSISHILTRWTLKPYPYKPPPVSAMHPSTTHKNHDETSEIPSQERTDVTLKIDYLFANPMYAALSSAAAPKVAEKMIEAFERRVRSVIEGPGDVQLSGKGFADVLRNK</sequence>
<dbReference type="CDD" id="cd07813">
    <property type="entry name" value="COQ10p_like"/>
    <property type="match status" value="1"/>
</dbReference>
<dbReference type="EMBL" id="JAVRRL010000045">
    <property type="protein sequence ID" value="KAK5110823.1"/>
    <property type="molecule type" value="Genomic_DNA"/>
</dbReference>
<gene>
    <name evidence="6" type="ORF">LTR62_005534</name>
</gene>
<evidence type="ECO:0000256" key="4">
    <source>
        <dbReference type="SAM" id="MobiDB-lite"/>
    </source>
</evidence>
<comment type="function">
    <text evidence="3">Required for the function of coenzyme Q in the respiratory chain. May serve as a chaperone or may be involved in the transport of Q6 from its site of synthesis to the catalytic sites of the respiratory complexes.</text>
</comment>
<evidence type="ECO:0000313" key="6">
    <source>
        <dbReference type="EMBL" id="KAK5110823.1"/>
    </source>
</evidence>
<dbReference type="GO" id="GO:0048039">
    <property type="term" value="F:ubiquinone binding"/>
    <property type="evidence" value="ECO:0007669"/>
    <property type="project" value="InterPro"/>
</dbReference>
<dbReference type="AlphaFoldDB" id="A0AAN7YQQ7"/>
<dbReference type="GO" id="GO:0005739">
    <property type="term" value="C:mitochondrion"/>
    <property type="evidence" value="ECO:0007669"/>
    <property type="project" value="TreeGrafter"/>
</dbReference>
<evidence type="ECO:0000256" key="1">
    <source>
        <dbReference type="ARBA" id="ARBA00006885"/>
    </source>
</evidence>
<dbReference type="PANTHER" id="PTHR12901:SF10">
    <property type="entry name" value="COENZYME Q-BINDING PROTEIN COQ10, MITOCHONDRIAL"/>
    <property type="match status" value="1"/>
</dbReference>
<dbReference type="SUPFAM" id="SSF55961">
    <property type="entry name" value="Bet v1-like"/>
    <property type="match status" value="1"/>
</dbReference>
<dbReference type="InterPro" id="IPR005031">
    <property type="entry name" value="COQ10_START"/>
</dbReference>
<feature type="domain" description="Coenzyme Q-binding protein COQ10 START" evidence="5">
    <location>
        <begin position="51"/>
        <end position="237"/>
    </location>
</feature>
<comment type="similarity">
    <text evidence="1">Belongs to the COQ10 family.</text>
</comment>
<feature type="compositionally biased region" description="Basic and acidic residues" evidence="4">
    <location>
        <begin position="188"/>
        <end position="200"/>
    </location>
</feature>
<dbReference type="InterPro" id="IPR044996">
    <property type="entry name" value="COQ10-like"/>
</dbReference>
<dbReference type="Gene3D" id="3.30.530.20">
    <property type="match status" value="1"/>
</dbReference>
<feature type="region of interest" description="Disordered" evidence="4">
    <location>
        <begin position="132"/>
        <end position="158"/>
    </location>
</feature>
<dbReference type="GO" id="GO:0045333">
    <property type="term" value="P:cellular respiration"/>
    <property type="evidence" value="ECO:0007669"/>
    <property type="project" value="InterPro"/>
</dbReference>
<comment type="caution">
    <text evidence="6">The sequence shown here is derived from an EMBL/GenBank/DDBJ whole genome shotgun (WGS) entry which is preliminary data.</text>
</comment>
<feature type="region of interest" description="Disordered" evidence="4">
    <location>
        <begin position="178"/>
        <end position="200"/>
    </location>
</feature>
<organism evidence="6 7">
    <name type="scientific">Meristemomyces frigidus</name>
    <dbReference type="NCBI Taxonomy" id="1508187"/>
    <lineage>
        <taxon>Eukaryota</taxon>
        <taxon>Fungi</taxon>
        <taxon>Dikarya</taxon>
        <taxon>Ascomycota</taxon>
        <taxon>Pezizomycotina</taxon>
        <taxon>Dothideomycetes</taxon>
        <taxon>Dothideomycetidae</taxon>
        <taxon>Mycosphaerellales</taxon>
        <taxon>Teratosphaeriaceae</taxon>
        <taxon>Meristemomyces</taxon>
    </lineage>
</organism>
<protein>
    <recommendedName>
        <fullName evidence="5">Coenzyme Q-binding protein COQ10 START domain-containing protein</fullName>
    </recommendedName>
</protein>
<evidence type="ECO:0000256" key="3">
    <source>
        <dbReference type="ARBA" id="ARBA00024947"/>
    </source>
</evidence>
<evidence type="ECO:0000259" key="5">
    <source>
        <dbReference type="Pfam" id="PF03364"/>
    </source>
</evidence>
<name>A0AAN7YQQ7_9PEZI</name>
<dbReference type="Pfam" id="PF03364">
    <property type="entry name" value="Polyketide_cyc"/>
    <property type="match status" value="1"/>
</dbReference>
<dbReference type="InterPro" id="IPR023393">
    <property type="entry name" value="START-like_dom_sf"/>
</dbReference>